<evidence type="ECO:0000313" key="10">
    <source>
        <dbReference type="EMBL" id="NMX97846.1"/>
    </source>
</evidence>
<dbReference type="EMBL" id="JAAQWE010000012">
    <property type="protein sequence ID" value="NMX97846.1"/>
    <property type="molecule type" value="Genomic_DNA"/>
</dbReference>
<name>A0A0R3AUQ8_PSEVE</name>
<dbReference type="RefSeq" id="WP_057004858.1">
    <property type="nucleotide sequence ID" value="NZ_CP149793.1"/>
</dbReference>
<dbReference type="PANTHER" id="PTHR10742">
    <property type="entry name" value="FLAVIN MONOAMINE OXIDASE"/>
    <property type="match status" value="1"/>
</dbReference>
<comment type="caution">
    <text evidence="10">The sequence shown here is derived from an EMBL/GenBank/DDBJ whole genome shotgun (WGS) entry which is preliminary data.</text>
</comment>
<dbReference type="EC" id="1.13.12.3" evidence="4"/>
<evidence type="ECO:0000259" key="9">
    <source>
        <dbReference type="Pfam" id="PF01593"/>
    </source>
</evidence>
<comment type="similarity">
    <text evidence="3">Belongs to the flavin monoamine oxidase family.</text>
</comment>
<evidence type="ECO:0000256" key="4">
    <source>
        <dbReference type="ARBA" id="ARBA00012535"/>
    </source>
</evidence>
<keyword evidence="7" id="KW-0073">Auxin biosynthesis</keyword>
<comment type="similarity">
    <text evidence="2">Belongs to the tryptophan 2-monooxygenase family.</text>
</comment>
<organism evidence="10 11">
    <name type="scientific">Pseudomonas veronii</name>
    <dbReference type="NCBI Taxonomy" id="76761"/>
    <lineage>
        <taxon>Bacteria</taxon>
        <taxon>Pseudomonadati</taxon>
        <taxon>Pseudomonadota</taxon>
        <taxon>Gammaproteobacteria</taxon>
        <taxon>Pseudomonadales</taxon>
        <taxon>Pseudomonadaceae</taxon>
        <taxon>Pseudomonas</taxon>
    </lineage>
</organism>
<dbReference type="Gene3D" id="3.50.50.60">
    <property type="entry name" value="FAD/NAD(P)-binding domain"/>
    <property type="match status" value="2"/>
</dbReference>
<dbReference type="PANTHER" id="PTHR10742:SF386">
    <property type="entry name" value="LYSINE-SPECIFIC HISTONE DEMETHYLASE 1A"/>
    <property type="match status" value="1"/>
</dbReference>
<evidence type="ECO:0000256" key="7">
    <source>
        <dbReference type="ARBA" id="ARBA00023070"/>
    </source>
</evidence>
<dbReference type="SUPFAM" id="SSF51905">
    <property type="entry name" value="FAD/NAD(P)-binding domain"/>
    <property type="match status" value="2"/>
</dbReference>
<evidence type="ECO:0000256" key="5">
    <source>
        <dbReference type="ARBA" id="ARBA00017871"/>
    </source>
</evidence>
<proteinExistence type="inferred from homology"/>
<accession>A0A0R3AUQ8</accession>
<dbReference type="OrthoDB" id="337830at2"/>
<feature type="domain" description="Amine oxidase" evidence="9">
    <location>
        <begin position="91"/>
        <end position="401"/>
    </location>
</feature>
<dbReference type="GO" id="GO:0050361">
    <property type="term" value="F:tryptophan 2-monooxygenase activity"/>
    <property type="evidence" value="ECO:0007669"/>
    <property type="project" value="UniProtKB-EC"/>
</dbReference>
<evidence type="ECO:0000256" key="3">
    <source>
        <dbReference type="ARBA" id="ARBA00005995"/>
    </source>
</evidence>
<keyword evidence="6" id="KW-0560">Oxidoreductase</keyword>
<comment type="catalytic activity">
    <reaction evidence="8">
        <text>L-tryptophan + O2 = indole-3-acetamide + CO2 + H2O</text>
        <dbReference type="Rhea" id="RHEA:16165"/>
        <dbReference type="ChEBI" id="CHEBI:15377"/>
        <dbReference type="ChEBI" id="CHEBI:15379"/>
        <dbReference type="ChEBI" id="CHEBI:16031"/>
        <dbReference type="ChEBI" id="CHEBI:16526"/>
        <dbReference type="ChEBI" id="CHEBI:57912"/>
        <dbReference type="EC" id="1.13.12.3"/>
    </reaction>
</comment>
<evidence type="ECO:0000256" key="8">
    <source>
        <dbReference type="ARBA" id="ARBA00047321"/>
    </source>
</evidence>
<sequence length="411" mass="45151">MTVPRPIAWHVTRWCDDPYSQGAYSAMLPGGDVSLRRLLSTPIDNRLFLAGEAFNHDHCAMTHSAWDSGIRAADAVAGTRARKVIVIGAGFAGLSAARALQAQGLEVRVLEARNRIGGRVNSVALGDHTVDAGAAWLQHYALNPLARRAEQLGLERRPTDFSQPLAAAWDGPVPDINGAYERLKQAIDRHQPLAQGIDQYLATLNAPERRAARYAIDANLILEAGLPLDQLSTHTLDEEGVGHGDQFLPQGYRQLLEDAASGLNIHLNHPVQHVAWDEHGVWVDALNADACICTVPIPVLKHLHFTPGLPTAYREALAFFTMGRLEKVVLQFDQRWWPVSRDGYLRWYDHPANWGEWLDLTDAVGAPLIAGLIAGDAVDRHYRGKLDEQIALQACEKLAAWACAIKGNNDC</sequence>
<evidence type="ECO:0000313" key="11">
    <source>
        <dbReference type="Proteomes" id="UP000552560"/>
    </source>
</evidence>
<dbReference type="AlphaFoldDB" id="A0A0R3AUQ8"/>
<dbReference type="Proteomes" id="UP000552560">
    <property type="component" value="Unassembled WGS sequence"/>
</dbReference>
<dbReference type="InterPro" id="IPR002937">
    <property type="entry name" value="Amino_oxidase"/>
</dbReference>
<feature type="domain" description="Amine oxidase" evidence="9">
    <location>
        <begin position="3"/>
        <end position="76"/>
    </location>
</feature>
<evidence type="ECO:0000256" key="2">
    <source>
        <dbReference type="ARBA" id="ARBA00005833"/>
    </source>
</evidence>
<reference evidence="10 11" key="1">
    <citation type="journal article" date="2020" name="Front. Microbiol.">
        <title>Genetic Organization of the aprX-lipA2 Operon Affects the Proteolytic Potential of Pseudomonas Species in Milk.</title>
        <authorList>
            <person name="Maier C."/>
            <person name="Huptas C."/>
            <person name="von Neubeck M."/>
            <person name="Scherer S."/>
            <person name="Wenning M."/>
            <person name="Lucking G."/>
        </authorList>
    </citation>
    <scope>NUCLEOTIDE SEQUENCE [LARGE SCALE GENOMIC DNA]</scope>
    <source>
        <strain evidence="10 11">WS 4671</strain>
    </source>
</reference>
<evidence type="ECO:0000256" key="6">
    <source>
        <dbReference type="ARBA" id="ARBA00023002"/>
    </source>
</evidence>
<comment type="pathway">
    <text evidence="1">Plant hormone metabolism; auxin biosynthesis.</text>
</comment>
<dbReference type="InterPro" id="IPR036188">
    <property type="entry name" value="FAD/NAD-bd_sf"/>
</dbReference>
<dbReference type="SUPFAM" id="SSF54373">
    <property type="entry name" value="FAD-linked reductases, C-terminal domain"/>
    <property type="match status" value="1"/>
</dbReference>
<evidence type="ECO:0000256" key="1">
    <source>
        <dbReference type="ARBA" id="ARBA00004814"/>
    </source>
</evidence>
<dbReference type="Pfam" id="PF01593">
    <property type="entry name" value="Amino_oxidase"/>
    <property type="match status" value="2"/>
</dbReference>
<protein>
    <recommendedName>
        <fullName evidence="5">Tryptophan 2-monooxygenase</fullName>
        <ecNumber evidence="4">1.13.12.3</ecNumber>
    </recommendedName>
</protein>
<dbReference type="InterPro" id="IPR050281">
    <property type="entry name" value="Flavin_monoamine_oxidase"/>
</dbReference>
<gene>
    <name evidence="10" type="ORF">HBO43_14685</name>
</gene>
<dbReference type="GO" id="GO:0009851">
    <property type="term" value="P:auxin biosynthetic process"/>
    <property type="evidence" value="ECO:0007669"/>
    <property type="project" value="UniProtKB-KW"/>
</dbReference>